<dbReference type="Proteomes" id="UP001458946">
    <property type="component" value="Unassembled WGS sequence"/>
</dbReference>
<dbReference type="InterPro" id="IPR002716">
    <property type="entry name" value="PIN_dom"/>
</dbReference>
<keyword evidence="3" id="KW-1185">Reference proteome</keyword>
<evidence type="ECO:0000259" key="1">
    <source>
        <dbReference type="Pfam" id="PF13470"/>
    </source>
</evidence>
<evidence type="ECO:0000313" key="3">
    <source>
        <dbReference type="Proteomes" id="UP001458946"/>
    </source>
</evidence>
<dbReference type="PANTHER" id="PTHR34610:SF4">
    <property type="entry name" value="SLL8027 PROTEIN"/>
    <property type="match status" value="1"/>
</dbReference>
<dbReference type="EMBL" id="BAABRN010000086">
    <property type="protein sequence ID" value="GAA5504092.1"/>
    <property type="molecule type" value="Genomic_DNA"/>
</dbReference>
<sequence>MNRLILDTQCLLSAISGYHQDRETSLASIWAAFRRREVVLVFSEASLSELQRVLDYPGVTRLNITSGQAFAAASQLLMLGEYHAPVPSYSWPSLTDKKDWFLLDLLYHSEADALISRDKRVLEAGVALGLPVREP</sequence>
<proteinExistence type="predicted"/>
<dbReference type="NCBIfam" id="TIGR00305">
    <property type="entry name" value="putative toxin-antitoxin system toxin component, PIN family"/>
    <property type="match status" value="1"/>
</dbReference>
<accession>A0ABP9VFU3</accession>
<dbReference type="Pfam" id="PF13470">
    <property type="entry name" value="PIN_3"/>
    <property type="match status" value="1"/>
</dbReference>
<comment type="caution">
    <text evidence="2">The sequence shown here is derived from an EMBL/GenBank/DDBJ whole genome shotgun (WGS) entry which is preliminary data.</text>
</comment>
<name>A0ABP9VFU3_9DEIO</name>
<dbReference type="InterPro" id="IPR002850">
    <property type="entry name" value="PIN_toxin-like"/>
</dbReference>
<dbReference type="RefSeq" id="WP_353544057.1">
    <property type="nucleotide sequence ID" value="NZ_BAABRN010000086.1"/>
</dbReference>
<feature type="domain" description="PIN" evidence="1">
    <location>
        <begin position="3"/>
        <end position="120"/>
    </location>
</feature>
<protein>
    <recommendedName>
        <fullName evidence="1">PIN domain-containing protein</fullName>
    </recommendedName>
</protein>
<reference evidence="2 3" key="1">
    <citation type="submission" date="2024-02" db="EMBL/GenBank/DDBJ databases">
        <title>Deinococcus xinjiangensis NBRC 107630.</title>
        <authorList>
            <person name="Ichikawa N."/>
            <person name="Katano-Makiyama Y."/>
            <person name="Hidaka K."/>
        </authorList>
    </citation>
    <scope>NUCLEOTIDE SEQUENCE [LARGE SCALE GENOMIC DNA]</scope>
    <source>
        <strain evidence="2 3">NBRC 107630</strain>
    </source>
</reference>
<dbReference type="PANTHER" id="PTHR34610">
    <property type="entry name" value="SSL7007 PROTEIN"/>
    <property type="match status" value="1"/>
</dbReference>
<evidence type="ECO:0000313" key="2">
    <source>
        <dbReference type="EMBL" id="GAA5504092.1"/>
    </source>
</evidence>
<gene>
    <name evidence="2" type="ORF">Dxin01_03860</name>
</gene>
<organism evidence="2 3">
    <name type="scientific">Deinococcus xinjiangensis</name>
    <dbReference type="NCBI Taxonomy" id="457454"/>
    <lineage>
        <taxon>Bacteria</taxon>
        <taxon>Thermotogati</taxon>
        <taxon>Deinococcota</taxon>
        <taxon>Deinococci</taxon>
        <taxon>Deinococcales</taxon>
        <taxon>Deinococcaceae</taxon>
        <taxon>Deinococcus</taxon>
    </lineage>
</organism>